<evidence type="ECO:0000256" key="10">
    <source>
        <dbReference type="SAM" id="Phobius"/>
    </source>
</evidence>
<comment type="subcellular location">
    <subcellularLocation>
        <location evidence="1">Membrane</location>
        <topology evidence="1">Multi-pass membrane protein</topology>
    </subcellularLocation>
</comment>
<dbReference type="GO" id="GO:1902600">
    <property type="term" value="P:proton transmembrane transport"/>
    <property type="evidence" value="ECO:0007669"/>
    <property type="project" value="InterPro"/>
</dbReference>
<keyword evidence="13" id="KW-1185">Reference proteome</keyword>
<proteinExistence type="inferred from homology"/>
<feature type="transmembrane region" description="Helical" evidence="10">
    <location>
        <begin position="39"/>
        <end position="65"/>
    </location>
</feature>
<evidence type="ECO:0000256" key="9">
    <source>
        <dbReference type="ARBA" id="ARBA00038341"/>
    </source>
</evidence>
<keyword evidence="6 10" id="KW-1133">Transmembrane helix</keyword>
<dbReference type="InterPro" id="IPR038770">
    <property type="entry name" value="Na+/solute_symporter_sf"/>
</dbReference>
<comment type="similarity">
    <text evidence="9">Belongs to the monovalent cation:proton antiporter 2 (CPA2) transporter (TC 2.A.37) family. CHX (TC 2.A.37.4) subfamily.</text>
</comment>
<keyword evidence="8 10" id="KW-0472">Membrane</keyword>
<dbReference type="GO" id="GO:0012505">
    <property type="term" value="C:endomembrane system"/>
    <property type="evidence" value="ECO:0007669"/>
    <property type="project" value="TreeGrafter"/>
</dbReference>
<evidence type="ECO:0000313" key="12">
    <source>
        <dbReference type="EMBL" id="KAE8676393.1"/>
    </source>
</evidence>
<evidence type="ECO:0000256" key="1">
    <source>
        <dbReference type="ARBA" id="ARBA00004141"/>
    </source>
</evidence>
<evidence type="ECO:0000259" key="11">
    <source>
        <dbReference type="Pfam" id="PF00999"/>
    </source>
</evidence>
<evidence type="ECO:0000313" key="13">
    <source>
        <dbReference type="Proteomes" id="UP000436088"/>
    </source>
</evidence>
<dbReference type="GO" id="GO:0016020">
    <property type="term" value="C:membrane"/>
    <property type="evidence" value="ECO:0007669"/>
    <property type="project" value="UniProtKB-SubCell"/>
</dbReference>
<keyword evidence="4 10" id="KW-0812">Transmembrane</keyword>
<organism evidence="12 13">
    <name type="scientific">Hibiscus syriacus</name>
    <name type="common">Rose of Sharon</name>
    <dbReference type="NCBI Taxonomy" id="106335"/>
    <lineage>
        <taxon>Eukaryota</taxon>
        <taxon>Viridiplantae</taxon>
        <taxon>Streptophyta</taxon>
        <taxon>Embryophyta</taxon>
        <taxon>Tracheophyta</taxon>
        <taxon>Spermatophyta</taxon>
        <taxon>Magnoliopsida</taxon>
        <taxon>eudicotyledons</taxon>
        <taxon>Gunneridae</taxon>
        <taxon>Pentapetalae</taxon>
        <taxon>rosids</taxon>
        <taxon>malvids</taxon>
        <taxon>Malvales</taxon>
        <taxon>Malvaceae</taxon>
        <taxon>Malvoideae</taxon>
        <taxon>Hibiscus</taxon>
    </lineage>
</organism>
<dbReference type="Pfam" id="PF00999">
    <property type="entry name" value="Na_H_Exchanger"/>
    <property type="match status" value="1"/>
</dbReference>
<dbReference type="InterPro" id="IPR050794">
    <property type="entry name" value="CPA2_transporter"/>
</dbReference>
<evidence type="ECO:0000256" key="8">
    <source>
        <dbReference type="ARBA" id="ARBA00023136"/>
    </source>
</evidence>
<dbReference type="Gene3D" id="1.20.1530.20">
    <property type="match status" value="2"/>
</dbReference>
<sequence length="338" mass="37129">MAEAPPLPYGNEMFEVCLPLPPKVNSVGTWENLTSPSVILAYSLPLLELQVLLIFVVTHLVYAILKPLGITMFASQMFAGMIMGPAVLGQIEGFRNIFIQNELVLEALDTAAGLGFAIFLFLMGVKMDASHRMASRRAQDHKLRAGTTGLSAAAELPSFLVLFLVVRPWMFWVIRTTPEGKPIEEVYIMIIVMLALASGMFSNWLEHSPLPGAFLVGVAVPDGLPLGSTIVEKIPLRDSMALALIMSTKGIVELSYLSSFKDSKCVDTFHSSKCNYNPNPGEVSLRPCFKKIRMLSAKKHNALSELRVVACVHRPEHILALVDMFDITCLTKESPNVV</sequence>
<reference evidence="12" key="1">
    <citation type="submission" date="2019-09" db="EMBL/GenBank/DDBJ databases">
        <title>Draft genome information of white flower Hibiscus syriacus.</title>
        <authorList>
            <person name="Kim Y.-M."/>
        </authorList>
    </citation>
    <scope>NUCLEOTIDE SEQUENCE [LARGE SCALE GENOMIC DNA]</scope>
    <source>
        <strain evidence="12">YM2019G1</strain>
    </source>
</reference>
<dbReference type="GO" id="GO:0006885">
    <property type="term" value="P:regulation of pH"/>
    <property type="evidence" value="ECO:0007669"/>
    <property type="project" value="TreeGrafter"/>
</dbReference>
<name>A0A6A2XKQ6_HIBSY</name>
<keyword evidence="2" id="KW-0813">Transport</keyword>
<feature type="domain" description="Cation/H+ exchanger transmembrane" evidence="11">
    <location>
        <begin position="56"/>
        <end position="131"/>
    </location>
</feature>
<keyword evidence="5" id="KW-0630">Potassium</keyword>
<comment type="caution">
    <text evidence="12">The sequence shown here is derived from an EMBL/GenBank/DDBJ whole genome shotgun (WGS) entry which is preliminary data.</text>
</comment>
<evidence type="ECO:0000256" key="7">
    <source>
        <dbReference type="ARBA" id="ARBA00023065"/>
    </source>
</evidence>
<dbReference type="EMBL" id="VEPZ02001383">
    <property type="protein sequence ID" value="KAE8676393.1"/>
    <property type="molecule type" value="Genomic_DNA"/>
</dbReference>
<dbReference type="PANTHER" id="PTHR32468:SF17">
    <property type="entry name" value="CATION_H(+) ANTIPORTER 4"/>
    <property type="match status" value="1"/>
</dbReference>
<evidence type="ECO:0000256" key="6">
    <source>
        <dbReference type="ARBA" id="ARBA00022989"/>
    </source>
</evidence>
<evidence type="ECO:0000256" key="2">
    <source>
        <dbReference type="ARBA" id="ARBA00022448"/>
    </source>
</evidence>
<evidence type="ECO:0000256" key="5">
    <source>
        <dbReference type="ARBA" id="ARBA00022958"/>
    </source>
</evidence>
<dbReference type="AlphaFoldDB" id="A0A6A2XKQ6"/>
<keyword evidence="7" id="KW-0406">Ion transport</keyword>
<accession>A0A6A2XKQ6</accession>
<dbReference type="GO" id="GO:0006813">
    <property type="term" value="P:potassium ion transport"/>
    <property type="evidence" value="ECO:0007669"/>
    <property type="project" value="UniProtKB-KW"/>
</dbReference>
<dbReference type="PANTHER" id="PTHR32468">
    <property type="entry name" value="CATION/H + ANTIPORTER"/>
    <property type="match status" value="1"/>
</dbReference>
<feature type="transmembrane region" description="Helical" evidence="10">
    <location>
        <begin position="103"/>
        <end position="125"/>
    </location>
</feature>
<evidence type="ECO:0000256" key="3">
    <source>
        <dbReference type="ARBA" id="ARBA00022538"/>
    </source>
</evidence>
<dbReference type="InterPro" id="IPR006153">
    <property type="entry name" value="Cation/H_exchanger_TM"/>
</dbReference>
<feature type="transmembrane region" description="Helical" evidence="10">
    <location>
        <begin position="186"/>
        <end position="205"/>
    </location>
</feature>
<gene>
    <name evidence="12" type="ORF">F3Y22_tig00111614pilonHSYRG00060</name>
</gene>
<dbReference type="GO" id="GO:0015297">
    <property type="term" value="F:antiporter activity"/>
    <property type="evidence" value="ECO:0007669"/>
    <property type="project" value="InterPro"/>
</dbReference>
<protein>
    <recommendedName>
        <fullName evidence="11">Cation/H+ exchanger transmembrane domain-containing protein</fullName>
    </recommendedName>
</protein>
<feature type="transmembrane region" description="Helical" evidence="10">
    <location>
        <begin position="145"/>
        <end position="166"/>
    </location>
</feature>
<evidence type="ECO:0000256" key="4">
    <source>
        <dbReference type="ARBA" id="ARBA00022692"/>
    </source>
</evidence>
<dbReference type="Proteomes" id="UP000436088">
    <property type="component" value="Unassembled WGS sequence"/>
</dbReference>
<keyword evidence="3" id="KW-0633">Potassium transport</keyword>